<dbReference type="EMBL" id="CP007481">
    <property type="protein sequence ID" value="AHX11642.1"/>
    <property type="molecule type" value="Genomic_DNA"/>
</dbReference>
<organism evidence="2 3">
    <name type="scientific">Neorickettsia helminthoeca str. Oregon</name>
    <dbReference type="NCBI Taxonomy" id="1286528"/>
    <lineage>
        <taxon>Bacteria</taxon>
        <taxon>Pseudomonadati</taxon>
        <taxon>Pseudomonadota</taxon>
        <taxon>Alphaproteobacteria</taxon>
        <taxon>Rickettsiales</taxon>
        <taxon>Anaplasmataceae</taxon>
        <taxon>Neorickettsia</taxon>
    </lineage>
</organism>
<keyword evidence="3" id="KW-1185">Reference proteome</keyword>
<keyword evidence="1" id="KW-0812">Transmembrane</keyword>
<keyword evidence="1" id="KW-0472">Membrane</keyword>
<evidence type="ECO:0000256" key="1">
    <source>
        <dbReference type="SAM" id="Phobius"/>
    </source>
</evidence>
<dbReference type="AlphaFoldDB" id="X5GX67"/>
<dbReference type="HOGENOM" id="CLU_3219149_0_0_5"/>
<dbReference type="Proteomes" id="UP000023755">
    <property type="component" value="Chromosome"/>
</dbReference>
<evidence type="ECO:0000313" key="2">
    <source>
        <dbReference type="EMBL" id="AHX11642.1"/>
    </source>
</evidence>
<dbReference type="STRING" id="1286528.NHE_0709"/>
<accession>X5GX67</accession>
<keyword evidence="1" id="KW-1133">Transmembrane helix</keyword>
<proteinExistence type="predicted"/>
<reference evidence="2 3" key="1">
    <citation type="submission" date="2014-03" db="EMBL/GenBank/DDBJ databases">
        <title>Sequencing and Comparison of Genomes and Transcriptome Profiles of Human Ehrlichiosis Agents.</title>
        <authorList>
            <person name="Lin M."/>
            <person name="Daugherty S.C."/>
            <person name="Nagaraj S."/>
            <person name="Cheng Z."/>
            <person name="Xiong Q."/>
            <person name="Lin F.-Y."/>
            <person name="Sengamalay N."/>
            <person name="Ott S."/>
            <person name="Godinez A."/>
            <person name="Tallon L.J."/>
            <person name="Sadzewicz L."/>
            <person name="Fraser C.M."/>
            <person name="Dunning Hotopp J.C."/>
            <person name="Rikihisa Y."/>
        </authorList>
    </citation>
    <scope>NUCLEOTIDE SEQUENCE [LARGE SCALE GENOMIC DNA]</scope>
    <source>
        <strain evidence="2 3">Oregon</strain>
    </source>
</reference>
<protein>
    <submittedName>
        <fullName evidence="2">Uncharacterized protein</fullName>
    </submittedName>
</protein>
<sequence length="44" mass="5391">MQEYLREQNQLRSREYEDRGLELFRIYNPFIDAGLLLFFSYGAQ</sequence>
<evidence type="ECO:0000313" key="3">
    <source>
        <dbReference type="Proteomes" id="UP000023755"/>
    </source>
</evidence>
<dbReference type="KEGG" id="nhm:NHE_0709"/>
<feature type="transmembrane region" description="Helical" evidence="1">
    <location>
        <begin position="21"/>
        <end position="41"/>
    </location>
</feature>
<gene>
    <name evidence="2" type="ORF">NHE_0709</name>
</gene>
<name>X5GX67_9RICK</name>